<dbReference type="Pfam" id="PF10988">
    <property type="entry name" value="DUF2807"/>
    <property type="match status" value="2"/>
</dbReference>
<name>A0ABY1CRR6_MYXFU</name>
<reference evidence="2 3" key="1">
    <citation type="submission" date="2016-10" db="EMBL/GenBank/DDBJ databases">
        <authorList>
            <person name="Varghese N."/>
            <person name="Submissions S."/>
        </authorList>
    </citation>
    <scope>NUCLEOTIDE SEQUENCE [LARGE SCALE GENOMIC DNA]</scope>
    <source>
        <strain evidence="2 3">DSM 16525</strain>
    </source>
</reference>
<proteinExistence type="predicted"/>
<protein>
    <submittedName>
        <fullName evidence="2">Auto-transporter adhesin, head GIN domain</fullName>
    </submittedName>
</protein>
<keyword evidence="3" id="KW-1185">Reference proteome</keyword>
<dbReference type="Gene3D" id="2.160.20.120">
    <property type="match status" value="1"/>
</dbReference>
<organism evidence="2 3">
    <name type="scientific">Myxococcus fulvus</name>
    <dbReference type="NCBI Taxonomy" id="33"/>
    <lineage>
        <taxon>Bacteria</taxon>
        <taxon>Pseudomonadati</taxon>
        <taxon>Myxococcota</taxon>
        <taxon>Myxococcia</taxon>
        <taxon>Myxococcales</taxon>
        <taxon>Cystobacterineae</taxon>
        <taxon>Myxococcaceae</taxon>
        <taxon>Myxococcus</taxon>
    </lineage>
</organism>
<dbReference type="InterPro" id="IPR021255">
    <property type="entry name" value="DUF2807"/>
</dbReference>
<gene>
    <name evidence="2" type="ORF">SAMN05443572_110114</name>
</gene>
<dbReference type="EMBL" id="FOIB01000010">
    <property type="protein sequence ID" value="SEU34723.1"/>
    <property type="molecule type" value="Genomic_DNA"/>
</dbReference>
<feature type="domain" description="Putative auto-transporter adhesin head GIN" evidence="1">
    <location>
        <begin position="38"/>
        <end position="158"/>
    </location>
</feature>
<evidence type="ECO:0000259" key="1">
    <source>
        <dbReference type="Pfam" id="PF10988"/>
    </source>
</evidence>
<dbReference type="Proteomes" id="UP000183760">
    <property type="component" value="Unassembled WGS sequence"/>
</dbReference>
<evidence type="ECO:0000313" key="3">
    <source>
        <dbReference type="Proteomes" id="UP000183760"/>
    </source>
</evidence>
<comment type="caution">
    <text evidence="2">The sequence shown here is derived from an EMBL/GenBank/DDBJ whole genome shotgun (WGS) entry which is preliminary data.</text>
</comment>
<feature type="domain" description="Putative auto-transporter adhesin head GIN" evidence="1">
    <location>
        <begin position="167"/>
        <end position="263"/>
    </location>
</feature>
<evidence type="ECO:0000313" key="2">
    <source>
        <dbReference type="EMBL" id="SEU34723.1"/>
    </source>
</evidence>
<sequence>MWMRAAVVLLTAGWVTGCDVYERGNGDTVTEARSAQGFEAVAYEGHLDVRVREGATASVEVTLDSNLQDNVRAFVQSDGTLRIETDGNLDPQGPAHVDVTLPRLTGASLSGSGQVRVDGFGGQQSEHVRLRAQGSGRLSYCGAARVLEAHLEGSGELKVCMPESGVAQSVALHLSGSGDLSWSGAADTVRVTSDGSGKTRLAGRAERLDTRLSGSGDLEARALGAVHLDVRLEGSGDVAASVEGGSVKVSLEGSGDVELWGSASLRDIDVDGSGRVTWH</sequence>
<accession>A0ABY1CRR6</accession>
<dbReference type="PROSITE" id="PS51257">
    <property type="entry name" value="PROKAR_LIPOPROTEIN"/>
    <property type="match status" value="1"/>
</dbReference>